<sequence>MKTKLFLVALLASAFAFTPFAKADSVTLESHVGDTYNYQLTFDEHSTTFFLDGFQITGLSGVTDAELSGALANDFGIANFDSSSVTVGTIYSYEYGKTIPFSVGTLTITSDAAPGDVNFAILDSNGLSMGQVEGPTDGSGCGDPSPVPEPSSIVLLGSGMLAAVGAVRRKFLV</sequence>
<protein>
    <recommendedName>
        <fullName evidence="2">Ice-binding protein C-terminal domain-containing protein</fullName>
    </recommendedName>
</protein>
<dbReference type="EMBL" id="BMGT01000001">
    <property type="protein sequence ID" value="GGG65348.1"/>
    <property type="molecule type" value="Genomic_DNA"/>
</dbReference>
<keyword evidence="4" id="KW-1185">Reference proteome</keyword>
<dbReference type="Pfam" id="PF07589">
    <property type="entry name" value="PEP-CTERM"/>
    <property type="match status" value="1"/>
</dbReference>
<dbReference type="InterPro" id="IPR013424">
    <property type="entry name" value="Ice-binding_C"/>
</dbReference>
<gene>
    <name evidence="3" type="ORF">GCM10011585_03760</name>
</gene>
<dbReference type="Proteomes" id="UP000647241">
    <property type="component" value="Unassembled WGS sequence"/>
</dbReference>
<keyword evidence="1" id="KW-0732">Signal</keyword>
<evidence type="ECO:0000313" key="4">
    <source>
        <dbReference type="Proteomes" id="UP000647241"/>
    </source>
</evidence>
<accession>A0A917H2C5</accession>
<organism evidence="3 4">
    <name type="scientific">Edaphobacter dinghuensis</name>
    <dbReference type="NCBI Taxonomy" id="1560005"/>
    <lineage>
        <taxon>Bacteria</taxon>
        <taxon>Pseudomonadati</taxon>
        <taxon>Acidobacteriota</taxon>
        <taxon>Terriglobia</taxon>
        <taxon>Terriglobales</taxon>
        <taxon>Acidobacteriaceae</taxon>
        <taxon>Edaphobacter</taxon>
    </lineage>
</organism>
<feature type="signal peptide" evidence="1">
    <location>
        <begin position="1"/>
        <end position="23"/>
    </location>
</feature>
<reference evidence="3" key="1">
    <citation type="journal article" date="2014" name="Int. J. Syst. Evol. Microbiol.">
        <title>Complete genome sequence of Corynebacterium casei LMG S-19264T (=DSM 44701T), isolated from a smear-ripened cheese.</title>
        <authorList>
            <consortium name="US DOE Joint Genome Institute (JGI-PGF)"/>
            <person name="Walter F."/>
            <person name="Albersmeier A."/>
            <person name="Kalinowski J."/>
            <person name="Ruckert C."/>
        </authorList>
    </citation>
    <scope>NUCLEOTIDE SEQUENCE</scope>
    <source>
        <strain evidence="3">CGMCC 1.12997</strain>
    </source>
</reference>
<feature type="domain" description="Ice-binding protein C-terminal" evidence="2">
    <location>
        <begin position="146"/>
        <end position="169"/>
    </location>
</feature>
<comment type="caution">
    <text evidence="3">The sequence shown here is derived from an EMBL/GenBank/DDBJ whole genome shotgun (WGS) entry which is preliminary data.</text>
</comment>
<reference evidence="3" key="2">
    <citation type="submission" date="2020-09" db="EMBL/GenBank/DDBJ databases">
        <authorList>
            <person name="Sun Q."/>
            <person name="Zhou Y."/>
        </authorList>
    </citation>
    <scope>NUCLEOTIDE SEQUENCE</scope>
    <source>
        <strain evidence="3">CGMCC 1.12997</strain>
    </source>
</reference>
<evidence type="ECO:0000313" key="3">
    <source>
        <dbReference type="EMBL" id="GGG65348.1"/>
    </source>
</evidence>
<dbReference type="NCBIfam" id="TIGR02595">
    <property type="entry name" value="PEP_CTERM"/>
    <property type="match status" value="1"/>
</dbReference>
<dbReference type="AlphaFoldDB" id="A0A917H2C5"/>
<evidence type="ECO:0000256" key="1">
    <source>
        <dbReference type="SAM" id="SignalP"/>
    </source>
</evidence>
<feature type="chain" id="PRO_5036903393" description="Ice-binding protein C-terminal domain-containing protein" evidence="1">
    <location>
        <begin position="24"/>
        <end position="173"/>
    </location>
</feature>
<evidence type="ECO:0000259" key="2">
    <source>
        <dbReference type="Pfam" id="PF07589"/>
    </source>
</evidence>
<dbReference type="RefSeq" id="WP_188552456.1">
    <property type="nucleotide sequence ID" value="NZ_BMGT01000001.1"/>
</dbReference>
<proteinExistence type="predicted"/>
<name>A0A917H2C5_9BACT</name>